<evidence type="ECO:0000313" key="1">
    <source>
        <dbReference type="EMBL" id="CAD9488851.1"/>
    </source>
</evidence>
<dbReference type="CDD" id="cd03443">
    <property type="entry name" value="PaaI_thioesterase"/>
    <property type="match status" value="1"/>
</dbReference>
<proteinExistence type="predicted"/>
<protein>
    <recommendedName>
        <fullName evidence="2">DUF4442 domain-containing protein</fullName>
    </recommendedName>
</protein>
<evidence type="ECO:0008006" key="2">
    <source>
        <dbReference type="Google" id="ProtNLM"/>
    </source>
</evidence>
<sequence>MSQYKLNKMASIVQKMESYLPKSFHPLGYSLLFNNMVKLAGTAGLRVEKMSRNEVEVYLKNRRSIQNHIGGLHACSMALAAESATGIVVGMNVPDTHIPLIKTMNVDFVKRCQGDIRVKASLSDEDFVRIHEEDRGDVTVQVHVEDEAGNEPIKTEMIWAWVNKNRTNNKKKEGEN</sequence>
<dbReference type="EMBL" id="HBGV01008384">
    <property type="protein sequence ID" value="CAD9488851.1"/>
    <property type="molecule type" value="Transcribed_RNA"/>
</dbReference>
<dbReference type="Pfam" id="PF14539">
    <property type="entry name" value="DUF4442"/>
    <property type="match status" value="1"/>
</dbReference>
<dbReference type="InterPro" id="IPR027961">
    <property type="entry name" value="DUF4442"/>
</dbReference>
<dbReference type="SUPFAM" id="SSF54637">
    <property type="entry name" value="Thioesterase/thiol ester dehydrase-isomerase"/>
    <property type="match status" value="1"/>
</dbReference>
<accession>A0A7S2HF20</accession>
<dbReference type="AlphaFoldDB" id="A0A7S2HF20"/>
<reference evidence="1" key="1">
    <citation type="submission" date="2021-01" db="EMBL/GenBank/DDBJ databases">
        <authorList>
            <person name="Corre E."/>
            <person name="Pelletier E."/>
            <person name="Niang G."/>
            <person name="Scheremetjew M."/>
            <person name="Finn R."/>
            <person name="Kale V."/>
            <person name="Holt S."/>
            <person name="Cochrane G."/>
            <person name="Meng A."/>
            <person name="Brown T."/>
            <person name="Cohen L."/>
        </authorList>
    </citation>
    <scope>NUCLEOTIDE SEQUENCE</scope>
    <source>
        <strain evidence="1">CCMP826</strain>
    </source>
</reference>
<gene>
    <name evidence="1" type="ORF">HTAM1171_LOCUS5181</name>
</gene>
<dbReference type="Gene3D" id="3.10.129.10">
    <property type="entry name" value="Hotdog Thioesterase"/>
    <property type="match status" value="1"/>
</dbReference>
<organism evidence="1">
    <name type="scientific">Helicotheca tamesis</name>
    <dbReference type="NCBI Taxonomy" id="374047"/>
    <lineage>
        <taxon>Eukaryota</taxon>
        <taxon>Sar</taxon>
        <taxon>Stramenopiles</taxon>
        <taxon>Ochrophyta</taxon>
        <taxon>Bacillariophyta</taxon>
        <taxon>Mediophyceae</taxon>
        <taxon>Lithodesmiophycidae</taxon>
        <taxon>Lithodesmiales</taxon>
        <taxon>Lithodesmiaceae</taxon>
        <taxon>Helicotheca</taxon>
    </lineage>
</organism>
<dbReference type="InterPro" id="IPR029069">
    <property type="entry name" value="HotDog_dom_sf"/>
</dbReference>
<name>A0A7S2HF20_9STRA</name>